<gene>
    <name evidence="1" type="ORF">JFN93_09730</name>
</gene>
<comment type="caution">
    <text evidence="1">The sequence shown here is derived from an EMBL/GenBank/DDBJ whole genome shotgun (WGS) entry which is preliminary data.</text>
</comment>
<protein>
    <submittedName>
        <fullName evidence="1">Uncharacterized protein</fullName>
    </submittedName>
</protein>
<name>A0A8J7LYK9_9BACT</name>
<dbReference type="AlphaFoldDB" id="A0A8J7LYK9"/>
<keyword evidence="2" id="KW-1185">Reference proteome</keyword>
<accession>A0A8J7LYK9</accession>
<evidence type="ECO:0000313" key="2">
    <source>
        <dbReference type="Proteomes" id="UP000636888"/>
    </source>
</evidence>
<organism evidence="1 2">
    <name type="scientific">Geomesophilobacter sediminis</name>
    <dbReference type="NCBI Taxonomy" id="2798584"/>
    <lineage>
        <taxon>Bacteria</taxon>
        <taxon>Pseudomonadati</taxon>
        <taxon>Thermodesulfobacteriota</taxon>
        <taxon>Desulfuromonadia</taxon>
        <taxon>Geobacterales</taxon>
        <taxon>Geobacteraceae</taxon>
        <taxon>Geomesophilobacter</taxon>
    </lineage>
</organism>
<dbReference type="RefSeq" id="WP_199383882.1">
    <property type="nucleotide sequence ID" value="NZ_JAEMHM010000007.1"/>
</dbReference>
<reference evidence="1" key="1">
    <citation type="submission" date="2020-12" db="EMBL/GenBank/DDBJ databases">
        <title>Geomonas sp. Red875, isolated from river sediment.</title>
        <authorList>
            <person name="Xu Z."/>
            <person name="Zhang Z."/>
            <person name="Masuda Y."/>
            <person name="Itoh H."/>
            <person name="Senoo K."/>
        </authorList>
    </citation>
    <scope>NUCLEOTIDE SEQUENCE</scope>
    <source>
        <strain evidence="1">Red875</strain>
    </source>
</reference>
<evidence type="ECO:0000313" key="1">
    <source>
        <dbReference type="EMBL" id="MBJ6724987.1"/>
    </source>
</evidence>
<sequence>MARVHIDDLAAGMVLQQQVCDRSGRMLLPAGEALNDRHLHIFRMWGVVEVEIVGEEIASDAEQDEIPPDPELHARERAVVEELFAHNDPNHPAIKELMRVCIHRRIARAA</sequence>
<dbReference type="EMBL" id="JAEMHM010000007">
    <property type="protein sequence ID" value="MBJ6724987.1"/>
    <property type="molecule type" value="Genomic_DNA"/>
</dbReference>
<dbReference type="Proteomes" id="UP000636888">
    <property type="component" value="Unassembled WGS sequence"/>
</dbReference>
<proteinExistence type="predicted"/>